<accession>A0ABR2IGU2</accession>
<reference evidence="3 4" key="1">
    <citation type="journal article" date="2024" name="IMA Fungus">
        <title>Apiospora arundinis, a panoply of carbohydrate-active enzymes and secondary metabolites.</title>
        <authorList>
            <person name="Sorensen T."/>
            <person name="Petersen C."/>
            <person name="Muurmann A.T."/>
            <person name="Christiansen J.V."/>
            <person name="Brundto M.L."/>
            <person name="Overgaard C.K."/>
            <person name="Boysen A.T."/>
            <person name="Wollenberg R.D."/>
            <person name="Larsen T.O."/>
            <person name="Sorensen J.L."/>
            <person name="Nielsen K.L."/>
            <person name="Sondergaard T.E."/>
        </authorList>
    </citation>
    <scope>NUCLEOTIDE SEQUENCE [LARGE SCALE GENOMIC DNA]</scope>
    <source>
        <strain evidence="3 4">AAU 773</strain>
    </source>
</reference>
<keyword evidence="2" id="KW-0472">Membrane</keyword>
<organism evidence="3 4">
    <name type="scientific">Apiospora arundinis</name>
    <dbReference type="NCBI Taxonomy" id="335852"/>
    <lineage>
        <taxon>Eukaryota</taxon>
        <taxon>Fungi</taxon>
        <taxon>Dikarya</taxon>
        <taxon>Ascomycota</taxon>
        <taxon>Pezizomycotina</taxon>
        <taxon>Sordariomycetes</taxon>
        <taxon>Xylariomycetidae</taxon>
        <taxon>Amphisphaeriales</taxon>
        <taxon>Apiosporaceae</taxon>
        <taxon>Apiospora</taxon>
    </lineage>
</organism>
<keyword evidence="2" id="KW-1133">Transmembrane helix</keyword>
<sequence length="369" mass="38818">MSDLTSSVGALTTTFTPTVTSCSSVYIQDNSAGGYFLKFGTVGVASTSSCFPPNFAPLGYYSPGVCPDGYWNACQAGIDKTATVATCCPQDYTCKKDRATDDLHQCQSKFEQVSWISVSQCYTKSGTPELPCGRFVTTTYTSGDHIFAYGINIRRAGSDPAWSGASTDPTAAVASTAGPTGTRGSTDTAPANTNPSSHTGDGANLQPSIISTPAQESGLSSSAKIGIGVGVALGVLLVIGAIFAAYLIGKRGRRRREEEEKEAQQQTQPRDQAYIAPETQGEEWKGPPGQAAELGPSGYDGSTTYGSGYSQHQHFGVNNSNTSPWAYEMGPSERGPVEMGSSEPISSELASHEHKSRGVSTTLGPWRHQ</sequence>
<feature type="compositionally biased region" description="Polar residues" evidence="1">
    <location>
        <begin position="311"/>
        <end position="324"/>
    </location>
</feature>
<feature type="region of interest" description="Disordered" evidence="1">
    <location>
        <begin position="252"/>
        <end position="369"/>
    </location>
</feature>
<comment type="caution">
    <text evidence="3">The sequence shown here is derived from an EMBL/GenBank/DDBJ whole genome shotgun (WGS) entry which is preliminary data.</text>
</comment>
<feature type="compositionally biased region" description="Polar residues" evidence="1">
    <location>
        <begin position="177"/>
        <end position="209"/>
    </location>
</feature>
<feature type="transmembrane region" description="Helical" evidence="2">
    <location>
        <begin position="225"/>
        <end position="248"/>
    </location>
</feature>
<evidence type="ECO:0000256" key="2">
    <source>
        <dbReference type="SAM" id="Phobius"/>
    </source>
</evidence>
<feature type="compositionally biased region" description="Low complexity" evidence="1">
    <location>
        <begin position="297"/>
        <end position="310"/>
    </location>
</feature>
<dbReference type="EMBL" id="JAPCWZ010000005">
    <property type="protein sequence ID" value="KAK8862792.1"/>
    <property type="molecule type" value="Genomic_DNA"/>
</dbReference>
<evidence type="ECO:0000256" key="1">
    <source>
        <dbReference type="SAM" id="MobiDB-lite"/>
    </source>
</evidence>
<protein>
    <submittedName>
        <fullName evidence="3">Uncharacterized protein</fullName>
    </submittedName>
</protein>
<proteinExistence type="predicted"/>
<evidence type="ECO:0000313" key="3">
    <source>
        <dbReference type="EMBL" id="KAK8862792.1"/>
    </source>
</evidence>
<gene>
    <name evidence="3" type="ORF">PGQ11_009027</name>
</gene>
<feature type="region of interest" description="Disordered" evidence="1">
    <location>
        <begin position="160"/>
        <end position="209"/>
    </location>
</feature>
<keyword evidence="4" id="KW-1185">Reference proteome</keyword>
<name>A0ABR2IGU2_9PEZI</name>
<evidence type="ECO:0000313" key="4">
    <source>
        <dbReference type="Proteomes" id="UP001390339"/>
    </source>
</evidence>
<keyword evidence="2" id="KW-0812">Transmembrane</keyword>
<dbReference type="Proteomes" id="UP001390339">
    <property type="component" value="Unassembled WGS sequence"/>
</dbReference>